<dbReference type="PANTHER" id="PTHR30093:SF2">
    <property type="entry name" value="TYPE II SECRETION SYSTEM PROTEIN H"/>
    <property type="match status" value="1"/>
</dbReference>
<evidence type="ECO:0000313" key="4">
    <source>
        <dbReference type="Proteomes" id="UP000036367"/>
    </source>
</evidence>
<organism evidence="3 4">
    <name type="scientific">Rhodopirellula islandica</name>
    <dbReference type="NCBI Taxonomy" id="595434"/>
    <lineage>
        <taxon>Bacteria</taxon>
        <taxon>Pseudomonadati</taxon>
        <taxon>Planctomycetota</taxon>
        <taxon>Planctomycetia</taxon>
        <taxon>Pirellulales</taxon>
        <taxon>Pirellulaceae</taxon>
        <taxon>Rhodopirellula</taxon>
    </lineage>
</organism>
<dbReference type="InterPro" id="IPR027558">
    <property type="entry name" value="Pre_pil_HX9DG_C"/>
</dbReference>
<dbReference type="STRING" id="595434.RISK_005510"/>
<accession>A0A0J1EAC3</accession>
<dbReference type="InterPro" id="IPR045584">
    <property type="entry name" value="Pilin-like"/>
</dbReference>
<comment type="caution">
    <text evidence="3">The sequence shown here is derived from an EMBL/GenBank/DDBJ whole genome shotgun (WGS) entry which is preliminary data.</text>
</comment>
<dbReference type="PANTHER" id="PTHR30093">
    <property type="entry name" value="GENERAL SECRETION PATHWAY PROTEIN G"/>
    <property type="match status" value="1"/>
</dbReference>
<keyword evidence="4" id="KW-1185">Reference proteome</keyword>
<feature type="region of interest" description="Disordered" evidence="1">
    <location>
        <begin position="307"/>
        <end position="332"/>
    </location>
</feature>
<dbReference type="PATRIC" id="fig|595434.4.peg.5234"/>
<evidence type="ECO:0000256" key="1">
    <source>
        <dbReference type="SAM" id="MobiDB-lite"/>
    </source>
</evidence>
<keyword evidence="3" id="KW-0812">Transmembrane</keyword>
<protein>
    <submittedName>
        <fullName evidence="3">Transmembrane region and signal peptide protein</fullName>
    </submittedName>
</protein>
<keyword evidence="3" id="KW-0472">Membrane</keyword>
<dbReference type="AlphaFoldDB" id="A0A0J1EAC3"/>
<evidence type="ECO:0000259" key="2">
    <source>
        <dbReference type="Pfam" id="PF07596"/>
    </source>
</evidence>
<sequence length="565" mass="61768">MDVTAIGIASMVGLVLLAGVVPRMRQSARRTTCEMNLKQLGLALHNYHSAYRMMPMGCGGTSSGSLEQPLLGNANRLSPLVGLTPFMEQQALWEKIANPLRVNGESFPAMGPAPWFDPDKYTPWRQRPEGMVCPADPTAKDFPTAASYTINYGDAVMNVGASPLEDMPPYDRTPGALRGMFGYQMVFRFRDVLDGLSNTLLMSEARIGGVRVAKNVSGLIERPAVCIEAHEDDSTKFWPEGRGACWADGSLLSMGVQTILPPNSPSATSKKGELEGVMSASSLHGEGAHVLMADGAVRFASNSIDAGDQESPTVAEGHLDGGKTLPPGSPSPFGVWGAMGTRASQEVFDRSVLSDPVHSFSKAELAEFAKFELETWHAAKGTGKIKARQVDLSDKGILVLLSEQGDIRRLGLSKFSSQDAYRAVTTHRQRMREKAKLMVEHLSKQLDLLEDKQFETFVREWVVLQDAEQPNDPATIQAIVKARRGELITRYDQMLEVLVTMNPVALSQMQDALARGNGPVRKFAMEFLDGRWKLILDVHVSQRGVPQPIQFMRAVMPANDPFGAR</sequence>
<feature type="domain" description="DUF1559" evidence="2">
    <location>
        <begin position="24"/>
        <end position="306"/>
    </location>
</feature>
<dbReference type="SUPFAM" id="SSF54523">
    <property type="entry name" value="Pili subunits"/>
    <property type="match status" value="1"/>
</dbReference>
<proteinExistence type="predicted"/>
<gene>
    <name evidence="3" type="ORF">RISK_005510</name>
</gene>
<dbReference type="Proteomes" id="UP000036367">
    <property type="component" value="Unassembled WGS sequence"/>
</dbReference>
<dbReference type="Pfam" id="PF07596">
    <property type="entry name" value="SBP_bac_10"/>
    <property type="match status" value="1"/>
</dbReference>
<name>A0A0J1EAC3_RHOIS</name>
<dbReference type="InterPro" id="IPR011453">
    <property type="entry name" value="DUF1559"/>
</dbReference>
<dbReference type="EMBL" id="LECT01000044">
    <property type="protein sequence ID" value="KLU02444.1"/>
    <property type="molecule type" value="Genomic_DNA"/>
</dbReference>
<reference evidence="3" key="1">
    <citation type="submission" date="2015-05" db="EMBL/GenBank/DDBJ databases">
        <title>Permanent draft genome of Rhodopirellula islandicus K833.</title>
        <authorList>
            <person name="Kizina J."/>
            <person name="Richter M."/>
            <person name="Glockner F.O."/>
            <person name="Harder J."/>
        </authorList>
    </citation>
    <scope>NUCLEOTIDE SEQUENCE [LARGE SCALE GENOMIC DNA]</scope>
    <source>
        <strain evidence="3">K833</strain>
    </source>
</reference>
<evidence type="ECO:0000313" key="3">
    <source>
        <dbReference type="EMBL" id="KLU02444.1"/>
    </source>
</evidence>
<dbReference type="NCBIfam" id="TIGR04294">
    <property type="entry name" value="pre_pil_HX9DG"/>
    <property type="match status" value="1"/>
</dbReference>